<evidence type="ECO:0000313" key="2">
    <source>
        <dbReference type="Proteomes" id="UP000484842"/>
    </source>
</evidence>
<proteinExistence type="predicted"/>
<comment type="caution">
    <text evidence="1">The sequence shown here is derived from an EMBL/GenBank/DDBJ whole genome shotgun (WGS) entry which is preliminary data.</text>
</comment>
<keyword evidence="2" id="KW-1185">Reference proteome</keyword>
<protein>
    <submittedName>
        <fullName evidence="1">Uncharacterized protein</fullName>
    </submittedName>
</protein>
<dbReference type="RefSeq" id="WP_152872426.1">
    <property type="nucleotide sequence ID" value="NZ_WBSL01000015.1"/>
</dbReference>
<dbReference type="Proteomes" id="UP000484842">
    <property type="component" value="Unassembled WGS sequence"/>
</dbReference>
<dbReference type="AlphaFoldDB" id="A0A7X1TSR7"/>
<organism evidence="1 2">
    <name type="scientific">Deinococcus terrestris</name>
    <dbReference type="NCBI Taxonomy" id="2651870"/>
    <lineage>
        <taxon>Bacteria</taxon>
        <taxon>Thermotogati</taxon>
        <taxon>Deinococcota</taxon>
        <taxon>Deinococci</taxon>
        <taxon>Deinococcales</taxon>
        <taxon>Deinococcaceae</taxon>
        <taxon>Deinococcus</taxon>
    </lineage>
</organism>
<name>A0A7X1TSR7_9DEIO</name>
<reference evidence="1 2" key="1">
    <citation type="submission" date="2019-10" db="EMBL/GenBank/DDBJ databases">
        <title>Deinococcus sp. isolated from soil.</title>
        <authorList>
            <person name="Li Y."/>
            <person name="Wang J."/>
        </authorList>
    </citation>
    <scope>NUCLEOTIDE SEQUENCE [LARGE SCALE GENOMIC DNA]</scope>
    <source>
        <strain evidence="1 2">SDU3-2</strain>
    </source>
</reference>
<evidence type="ECO:0000313" key="1">
    <source>
        <dbReference type="EMBL" id="MPY68113.1"/>
    </source>
</evidence>
<dbReference type="EMBL" id="WBSL01000015">
    <property type="protein sequence ID" value="MPY68113.1"/>
    <property type="molecule type" value="Genomic_DNA"/>
</dbReference>
<accession>A0A7X1TSR7</accession>
<sequence>MQTAMEELEANPLPGQTPDTYTVLVASWFSPETVTLCAERGYGTLDFSGNYRLHFGHVFLERVGAPPPASEQRQAASVFAPKSARILRALLAVPEHPWKVTELTAVTGVSAGLVSRVRQQLLERQWVEEVPGGIRLLAPEPLLSAWAEQGKDVEARLYRGYTLLHGQALGARLLRVMQGPNAGEQVIAAGVSAAQWMAPFLRESREQFYVTEKGFDLVRDELDLEPQATGENIVLRVVEEPEVFFDRVQPSPLSWTTSPVQTYLDLRREGEWGEEAAEHLRQKYLLPLIHGEIPAPVSPLRERLEALQRQRA</sequence>
<gene>
    <name evidence="1" type="ORF">F8S09_15760</name>
</gene>